<keyword evidence="7" id="KW-0931">ER-Golgi transport</keyword>
<dbReference type="CDD" id="cd14942">
    <property type="entry name" value="TRAPPC3_bet3"/>
    <property type="match status" value="1"/>
</dbReference>
<organism evidence="15 16">
    <name type="scientific">Bifiguratus adelaidae</name>
    <dbReference type="NCBI Taxonomy" id="1938954"/>
    <lineage>
        <taxon>Eukaryota</taxon>
        <taxon>Fungi</taxon>
        <taxon>Fungi incertae sedis</taxon>
        <taxon>Mucoromycota</taxon>
        <taxon>Mucoromycotina</taxon>
        <taxon>Endogonomycetes</taxon>
        <taxon>Endogonales</taxon>
        <taxon>Endogonales incertae sedis</taxon>
        <taxon>Bifiguratus</taxon>
    </lineage>
</organism>
<feature type="binding site" evidence="11">
    <location>
        <position position="28"/>
    </location>
    <ligand>
        <name>Mg(2+)</name>
        <dbReference type="ChEBI" id="CHEBI:18420"/>
    </ligand>
</feature>
<evidence type="ECO:0000256" key="2">
    <source>
        <dbReference type="ARBA" id="ARBA00004240"/>
    </source>
</evidence>
<dbReference type="PROSITE" id="PS50003">
    <property type="entry name" value="PH_DOMAIN"/>
    <property type="match status" value="2"/>
</dbReference>
<dbReference type="FunFam" id="3.30.1380.20:FF:000001">
    <property type="entry name" value="Trafficking protein particle complex subunit BET3"/>
    <property type="match status" value="1"/>
</dbReference>
<dbReference type="Gene3D" id="3.30.1380.20">
    <property type="entry name" value="Trafficking protein particle complex subunit 3"/>
    <property type="match status" value="1"/>
</dbReference>
<dbReference type="PROSITE" id="PS00972">
    <property type="entry name" value="USP_1"/>
    <property type="match status" value="1"/>
</dbReference>
<evidence type="ECO:0000259" key="14">
    <source>
        <dbReference type="PROSITE" id="PS50235"/>
    </source>
</evidence>
<dbReference type="InterPro" id="IPR027417">
    <property type="entry name" value="P-loop_NTPase"/>
</dbReference>
<dbReference type="SUPFAM" id="SSF50729">
    <property type="entry name" value="PH domain-like"/>
    <property type="match status" value="2"/>
</dbReference>
<dbReference type="GO" id="GO:1902657">
    <property type="term" value="P:protein localization to prospore membrane"/>
    <property type="evidence" value="ECO:0007669"/>
    <property type="project" value="InterPro"/>
</dbReference>
<dbReference type="PROSITE" id="PS51417">
    <property type="entry name" value="ARF"/>
    <property type="match status" value="1"/>
</dbReference>
<dbReference type="CDD" id="cd02663">
    <property type="entry name" value="Peptidase_C19G"/>
    <property type="match status" value="1"/>
</dbReference>
<dbReference type="InterPro" id="IPR001394">
    <property type="entry name" value="Peptidase_C19_UCH"/>
</dbReference>
<evidence type="ECO:0000256" key="10">
    <source>
        <dbReference type="PIRSR" id="PIRSR606689-1"/>
    </source>
</evidence>
<evidence type="ECO:0000313" key="16">
    <source>
        <dbReference type="Proteomes" id="UP000242875"/>
    </source>
</evidence>
<feature type="compositionally biased region" description="Basic and acidic residues" evidence="12">
    <location>
        <begin position="1030"/>
        <end position="1050"/>
    </location>
</feature>
<accession>A0A261Y0G4</accession>
<dbReference type="InterPro" id="IPR039486">
    <property type="entry name" value="Mug56/Spo71_PH"/>
</dbReference>
<gene>
    <name evidence="15" type="ORF">BZG36_02848</name>
</gene>
<keyword evidence="4" id="KW-0813">Transport</keyword>
<dbReference type="PANTHER" id="PTHR28076">
    <property type="entry name" value="SPORULATION-SPECIFIC PROTEIN 71"/>
    <property type="match status" value="1"/>
</dbReference>
<sequence>MNWWRTTEERVVKDYKVIVIGPRSSGKTTLLYKLYFGSKNKASRPGGNPDQTFAAVPTERENTETIAYRDVTFTISECAEVDYAHVHMHDVSALIYVSDCTKAKPAPLDASKTQFLAFLERHRSRLADSIIINIANKQDVVLSSGMSNMMDVQDIAQAWIADEDLKEAVAGHEWRIFPCSTSTGQGLDTVMSYLYRMCHMERSQRIVESLVKDAVDDTSNITATVLSRRQRIAEAVEKVWESLPNPHTLTDQECYTAFCDTKPFLFIDFYTLLRLVYLVLSAKPSDPTDFIMTRLRTTLDKMDIIQQAHRQPNPIPNDYSFTNDSVPYNVTQCLFWIHMVTFSTIRHPITNERFDIFLKNCPELWNDDGWKPYYSQKDKGNVKPVEPTEVEAYLGLENFGNTCYANSVLQALYYSRPFREWVINYPGKPANPTPVPAPKMPTLVKTTKPATPVSPSAASLIAATTPHGYYTSAVKPKQPTTPVEKPRDVPDVEMHVPADSLDDTLFSELFRSSMHQDAHEFLNYLLNEIVDNIQRYEKSQPQDTLEQLRISMREMVGMPKSAGPWDEDHADWHDRSHGQPRTWVHELFEGIFSNETKCLSCENVTSRDESFFDVSIDIEMNSSVTSCLRQFSASETLCDKNKFACDVCCGLQEAERRMKIKQLPNILALHLKRFKYQEETQRYVKLAHRVVFPFELRIFNTSDDAEDQDRLYDLWAIVIHLGSGPNQGHYIAIIKDNDQWILFDDDEVHLIDEYEIQKFYADLPGSGSGYVLFYQTREFVERMPPPSNAQSIPLDETERWASHRVKEPPHGLKLDLSSISNGHAVLSNDAAGSDIFKHPLSPQSPTPYVNKQYKTLGEDIWKNKVEKINAELFTLTYGSLVVQLIQDFEDYTEVNKQLDQMGYNIGLRLVEDFLARANIGRCTEFRDTAEVISKVGFKSFLNITPNVTNWTQDFKEFSLVFDENPLAEFIELPVEAVEGGLWFSNILAGVIRGALEMVQIQVNAWFISDQARGDELTELRVRLVRYLEEEREHKQDQRESKRSRKSRGESGDSFGARSNAQLGTIHLQGEQLDSSLLNNSLNTVTPERTSNDTVHLVEPDEFSTSDAANNLGRAEGPPRDTAHHPLGQHKSDQDVRPSMETAHSSIYHNLSPAIDGDSSAKINYLDIAGHHHGARDQSHHANPDRSSVPSHDHDDHPNSRSQLSSSPTGSTEELLSPKRPALKQKVTISSTRTPTRSHLSVPTRSNSGFTSWHSESQSFANFEPVHVNTEYHDSLLSDAILRQDIMLVRRDISDIQGRPTVYSANSEQRNLRHSLGWRQYEVILRPDRIEFYKASVWGFPPKRLEQLIAFDENRRPPDLRLSMASDIDQTLRLVYRANERSTDSTIVTMKPRCPTLLNDWYMAIHRLLPPSCKIEIPPWADVSVPDLEIRLRIPLLDERVIHNDVNVTADAVIDTILEVLRADADYEHVLNEWQRRGRLGLCWKIRDRLEWIAWDVSLDGQGRSDFVISPQSIERTHLLELRVMEHYPDTLTLPSGAVLEEPSPIEGYLLRLSNNYGKLINRTKRSSRRHYYATHDQFLFYTTPGKANPPSTPAIALESAHATLTTSLGQPLIVSIAPRARHHTFGDTRNQERFARRDMKRRVDQMKSSLGIVDLCDVETILPCVPQSETNGFLLTRGNSISAETRDPQQAASARREERCFELTMRNGLTLKLEAYSRQTMMEWVSRLTALAQYWKARVRADLHKHIALQKANREIADWGSRIRRSSGDSDTFAPVEFFEPDIGADNLDNLTTQADAQIWNVCGYCGCRSIIKSGLLYQRYHYRGSFLRRMHILIRGLLLVFEDIDRNNFTNRVIPSSTRALKTVIKLRDCYVCSGKHSLGDLPAHENHRVPKMFADGLITNDEDGSCTFSIWKSRSRKHFSNSRRKVLVRRQGKLPASKGDIWVFRTRNRQERDEWVWALHTEIERLIREDTEDYHIKQMAEQQ</sequence>
<feature type="domain" description="PH" evidence="13">
    <location>
        <begin position="1542"/>
        <end position="1733"/>
    </location>
</feature>
<dbReference type="InterPro" id="IPR011993">
    <property type="entry name" value="PH-like_dom_sf"/>
</dbReference>
<dbReference type="Pfam" id="PF04051">
    <property type="entry name" value="TRAPP"/>
    <property type="match status" value="1"/>
</dbReference>
<keyword evidence="11" id="KW-0460">Magnesium</keyword>
<evidence type="ECO:0000259" key="13">
    <source>
        <dbReference type="PROSITE" id="PS50003"/>
    </source>
</evidence>
<evidence type="ECO:0008006" key="17">
    <source>
        <dbReference type="Google" id="ProtNLM"/>
    </source>
</evidence>
<dbReference type="InterPro" id="IPR038765">
    <property type="entry name" value="Papain-like_cys_pep_sf"/>
</dbReference>
<dbReference type="Pfam" id="PF00443">
    <property type="entry name" value="UCH"/>
    <property type="match status" value="1"/>
</dbReference>
<dbReference type="InterPro" id="IPR018200">
    <property type="entry name" value="USP_CS"/>
</dbReference>
<comment type="similarity">
    <text evidence="3">Belongs to the TRAPP small subunits family. BET3 subfamily.</text>
</comment>
<dbReference type="SUPFAM" id="SSF111126">
    <property type="entry name" value="Ligand-binding domain in the NO signalling and Golgi transport"/>
    <property type="match status" value="1"/>
</dbReference>
<dbReference type="Gene3D" id="3.40.50.300">
    <property type="entry name" value="P-loop containing nucleotide triphosphate hydrolases"/>
    <property type="match status" value="1"/>
</dbReference>
<dbReference type="GO" id="GO:0004843">
    <property type="term" value="F:cysteine-type deubiquitinase activity"/>
    <property type="evidence" value="ECO:0007669"/>
    <property type="project" value="InterPro"/>
</dbReference>
<feature type="binding site" evidence="10">
    <location>
        <begin position="136"/>
        <end position="139"/>
    </location>
    <ligand>
        <name>GTP</name>
        <dbReference type="ChEBI" id="CHEBI:37565"/>
    </ligand>
</feature>
<dbReference type="Pfam" id="PF00025">
    <property type="entry name" value="Arf"/>
    <property type="match status" value="1"/>
</dbReference>
<dbReference type="GO" id="GO:0016236">
    <property type="term" value="P:macroautophagy"/>
    <property type="evidence" value="ECO:0007669"/>
    <property type="project" value="UniProtKB-ARBA"/>
</dbReference>
<name>A0A261Y0G4_9FUNG</name>
<keyword evidence="11" id="KW-0479">Metal-binding</keyword>
<keyword evidence="6" id="KW-0256">Endoplasmic reticulum</keyword>
<evidence type="ECO:0000256" key="3">
    <source>
        <dbReference type="ARBA" id="ARBA00006218"/>
    </source>
</evidence>
<dbReference type="InterPro" id="IPR001849">
    <property type="entry name" value="PH_domain"/>
</dbReference>
<dbReference type="GO" id="GO:0016579">
    <property type="term" value="P:protein deubiquitination"/>
    <property type="evidence" value="ECO:0007669"/>
    <property type="project" value="InterPro"/>
</dbReference>
<evidence type="ECO:0000256" key="9">
    <source>
        <dbReference type="ARBA" id="ARBA00023134"/>
    </source>
</evidence>
<keyword evidence="9 10" id="KW-0342">GTP-binding</keyword>
<dbReference type="InterPro" id="IPR040345">
    <property type="entry name" value="Mug56/Spo71"/>
</dbReference>
<dbReference type="OrthoDB" id="10262857at2759"/>
<evidence type="ECO:0000256" key="4">
    <source>
        <dbReference type="ARBA" id="ARBA00022448"/>
    </source>
</evidence>
<dbReference type="SUPFAM" id="SSF52540">
    <property type="entry name" value="P-loop containing nucleoside triphosphate hydrolases"/>
    <property type="match status" value="1"/>
</dbReference>
<feature type="binding site" evidence="10">
    <location>
        <begin position="21"/>
        <end position="28"/>
    </location>
    <ligand>
        <name>GTP</name>
        <dbReference type="ChEBI" id="CHEBI:37565"/>
    </ligand>
</feature>
<keyword evidence="16" id="KW-1185">Reference proteome</keyword>
<dbReference type="GO" id="GO:0003924">
    <property type="term" value="F:GTPase activity"/>
    <property type="evidence" value="ECO:0007669"/>
    <property type="project" value="InterPro"/>
</dbReference>
<dbReference type="Pfam" id="PF23207">
    <property type="entry name" value="PH_SPO71"/>
    <property type="match status" value="1"/>
</dbReference>
<feature type="compositionally biased region" description="Polar residues" evidence="12">
    <location>
        <begin position="1199"/>
        <end position="1213"/>
    </location>
</feature>
<evidence type="ECO:0000313" key="15">
    <source>
        <dbReference type="EMBL" id="OZJ04107.1"/>
    </source>
</evidence>
<dbReference type="InterPro" id="IPR007194">
    <property type="entry name" value="TRAPP_component"/>
</dbReference>
<dbReference type="Gene3D" id="2.30.29.30">
    <property type="entry name" value="Pleckstrin-homology domain (PH domain)/Phosphotyrosine-binding domain (PTB)"/>
    <property type="match status" value="1"/>
</dbReference>
<evidence type="ECO:0000256" key="6">
    <source>
        <dbReference type="ARBA" id="ARBA00022824"/>
    </source>
</evidence>
<dbReference type="Proteomes" id="UP000242875">
    <property type="component" value="Unassembled WGS sequence"/>
</dbReference>
<dbReference type="GO" id="GO:0048193">
    <property type="term" value="P:Golgi vesicle transport"/>
    <property type="evidence" value="ECO:0007669"/>
    <property type="project" value="InterPro"/>
</dbReference>
<feature type="compositionally biased region" description="Polar residues" evidence="12">
    <location>
        <begin position="1226"/>
        <end position="1252"/>
    </location>
</feature>
<feature type="compositionally biased region" description="Basic and acidic residues" evidence="12">
    <location>
        <begin position="1174"/>
        <end position="1183"/>
    </location>
</feature>
<feature type="region of interest" description="Disordered" evidence="12">
    <location>
        <begin position="1030"/>
        <end position="1059"/>
    </location>
</feature>
<feature type="region of interest" description="Disordered" evidence="12">
    <location>
        <begin position="1172"/>
        <end position="1252"/>
    </location>
</feature>
<evidence type="ECO:0000256" key="7">
    <source>
        <dbReference type="ARBA" id="ARBA00022892"/>
    </source>
</evidence>
<dbReference type="InterPro" id="IPR028889">
    <property type="entry name" value="USP"/>
</dbReference>
<dbReference type="InterPro" id="IPR057379">
    <property type="entry name" value="PH_SPO71"/>
</dbReference>
<dbReference type="GO" id="GO:0005794">
    <property type="term" value="C:Golgi apparatus"/>
    <property type="evidence" value="ECO:0007669"/>
    <property type="project" value="UniProtKB-SubCell"/>
</dbReference>
<dbReference type="InterPro" id="IPR016721">
    <property type="entry name" value="Bet3"/>
</dbReference>
<protein>
    <recommendedName>
        <fullName evidence="17">Ubiquitinyl hydrolase 1</fullName>
    </recommendedName>
</protein>
<feature type="domain" description="PH" evidence="13">
    <location>
        <begin position="1810"/>
        <end position="1966"/>
    </location>
</feature>
<dbReference type="PROSITE" id="PS50235">
    <property type="entry name" value="USP_3"/>
    <property type="match status" value="1"/>
</dbReference>
<dbReference type="GO" id="GO:0005525">
    <property type="term" value="F:GTP binding"/>
    <property type="evidence" value="ECO:0007669"/>
    <property type="project" value="UniProtKB-KW"/>
</dbReference>
<dbReference type="GO" id="GO:0030008">
    <property type="term" value="C:TRAPP complex"/>
    <property type="evidence" value="ECO:0007669"/>
    <property type="project" value="InterPro"/>
</dbReference>
<dbReference type="SMART" id="SM00233">
    <property type="entry name" value="PH"/>
    <property type="match status" value="3"/>
</dbReference>
<comment type="caution">
    <text evidence="15">The sequence shown here is derived from an EMBL/GenBank/DDBJ whole genome shotgun (WGS) entry which is preliminary data.</text>
</comment>
<dbReference type="PANTHER" id="PTHR28076:SF1">
    <property type="entry name" value="PROSPORE MEMBRANE ADAPTER PROTEIN SPO71"/>
    <property type="match status" value="1"/>
</dbReference>
<dbReference type="GO" id="GO:0005783">
    <property type="term" value="C:endoplasmic reticulum"/>
    <property type="evidence" value="ECO:0007669"/>
    <property type="project" value="UniProtKB-SubCell"/>
</dbReference>
<feature type="region of interest" description="Disordered" evidence="12">
    <location>
        <begin position="1099"/>
        <end position="1141"/>
    </location>
</feature>
<evidence type="ECO:0000256" key="8">
    <source>
        <dbReference type="ARBA" id="ARBA00023034"/>
    </source>
</evidence>
<dbReference type="Gene3D" id="3.90.70.10">
    <property type="entry name" value="Cysteine proteinases"/>
    <property type="match status" value="1"/>
</dbReference>
<dbReference type="InterPro" id="IPR024096">
    <property type="entry name" value="NO_sig/Golgi_transp_ligand-bd"/>
</dbReference>
<keyword evidence="8" id="KW-0333">Golgi apparatus</keyword>
<evidence type="ECO:0000256" key="11">
    <source>
        <dbReference type="PIRSR" id="PIRSR606689-2"/>
    </source>
</evidence>
<evidence type="ECO:0000256" key="5">
    <source>
        <dbReference type="ARBA" id="ARBA00022741"/>
    </source>
</evidence>
<feature type="binding site" evidence="11">
    <location>
        <position position="58"/>
    </location>
    <ligand>
        <name>Mg(2+)</name>
        <dbReference type="ChEBI" id="CHEBI:18420"/>
    </ligand>
</feature>
<dbReference type="EMBL" id="MVBO01000053">
    <property type="protein sequence ID" value="OZJ04107.1"/>
    <property type="molecule type" value="Genomic_DNA"/>
</dbReference>
<dbReference type="PROSITE" id="PS00973">
    <property type="entry name" value="USP_2"/>
    <property type="match status" value="1"/>
</dbReference>
<feature type="compositionally biased region" description="Basic and acidic residues" evidence="12">
    <location>
        <begin position="1116"/>
        <end position="1137"/>
    </location>
</feature>
<comment type="subcellular location">
    <subcellularLocation>
        <location evidence="2">Endoplasmic reticulum</location>
    </subcellularLocation>
    <subcellularLocation>
        <location evidence="1">Golgi apparatus</location>
        <location evidence="1">cis-Golgi network</location>
    </subcellularLocation>
</comment>
<dbReference type="SUPFAM" id="SSF54001">
    <property type="entry name" value="Cysteine proteinases"/>
    <property type="match status" value="1"/>
</dbReference>
<keyword evidence="5 10" id="KW-0547">Nucleotide-binding</keyword>
<evidence type="ECO:0000256" key="1">
    <source>
        <dbReference type="ARBA" id="ARBA00004222"/>
    </source>
</evidence>
<dbReference type="Pfam" id="PF15404">
    <property type="entry name" value="PH_4"/>
    <property type="match status" value="1"/>
</dbReference>
<reference evidence="15 16" key="1">
    <citation type="journal article" date="2017" name="Mycologia">
        <title>Bifiguratus adelaidae, gen. et sp. nov., a new member of Mucoromycotina in endophytic and soil-dwelling habitats.</title>
        <authorList>
            <person name="Torres-Cruz T.J."/>
            <person name="Billingsley Tobias T.L."/>
            <person name="Almatruk M."/>
            <person name="Hesse C."/>
            <person name="Kuske C.R."/>
            <person name="Desiro A."/>
            <person name="Benucci G.M."/>
            <person name="Bonito G."/>
            <person name="Stajich J.E."/>
            <person name="Dunlap C."/>
            <person name="Arnold A.E."/>
            <person name="Porras-Alfaro A."/>
        </authorList>
    </citation>
    <scope>NUCLEOTIDE SEQUENCE [LARGE SCALE GENOMIC DNA]</scope>
    <source>
        <strain evidence="15 16">AZ0501</strain>
    </source>
</reference>
<proteinExistence type="inferred from homology"/>
<feature type="domain" description="USP" evidence="14">
    <location>
        <begin position="394"/>
        <end position="777"/>
    </location>
</feature>
<dbReference type="GO" id="GO:0046872">
    <property type="term" value="F:metal ion binding"/>
    <property type="evidence" value="ECO:0007669"/>
    <property type="project" value="UniProtKB-KW"/>
</dbReference>
<dbReference type="InterPro" id="IPR006689">
    <property type="entry name" value="Small_GTPase_ARF/SAR"/>
</dbReference>
<evidence type="ECO:0000256" key="12">
    <source>
        <dbReference type="SAM" id="MobiDB-lite"/>
    </source>
</evidence>